<feature type="compositionally biased region" description="Basic and acidic residues" evidence="1">
    <location>
        <begin position="1203"/>
        <end position="1216"/>
    </location>
</feature>
<accession>A0A1I8BDX4</accession>
<protein>
    <submittedName>
        <fullName evidence="3">TFIIS central domain-containing protein</fullName>
    </submittedName>
</protein>
<feature type="compositionally biased region" description="Basic and acidic residues" evidence="1">
    <location>
        <begin position="1106"/>
        <end position="1132"/>
    </location>
</feature>
<feature type="compositionally biased region" description="Basic residues" evidence="1">
    <location>
        <begin position="173"/>
        <end position="190"/>
    </location>
</feature>
<feature type="compositionally biased region" description="Polar residues" evidence="1">
    <location>
        <begin position="1594"/>
        <end position="1610"/>
    </location>
</feature>
<dbReference type="SUPFAM" id="SSF46942">
    <property type="entry name" value="Elongation factor TFIIS domain 2"/>
    <property type="match status" value="1"/>
</dbReference>
<feature type="compositionally biased region" description="Basic and acidic residues" evidence="1">
    <location>
        <begin position="1283"/>
        <end position="1300"/>
    </location>
</feature>
<evidence type="ECO:0000313" key="2">
    <source>
        <dbReference type="Proteomes" id="UP000095281"/>
    </source>
</evidence>
<keyword evidence="2" id="KW-1185">Reference proteome</keyword>
<evidence type="ECO:0000313" key="3">
    <source>
        <dbReference type="WBParaSite" id="MhA1_Contig2030.frz3.gene1"/>
    </source>
</evidence>
<feature type="compositionally biased region" description="Polar residues" evidence="1">
    <location>
        <begin position="1630"/>
        <end position="1664"/>
    </location>
</feature>
<feature type="compositionally biased region" description="Pro residues" evidence="1">
    <location>
        <begin position="1301"/>
        <end position="1319"/>
    </location>
</feature>
<feature type="region of interest" description="Disordered" evidence="1">
    <location>
        <begin position="134"/>
        <end position="206"/>
    </location>
</feature>
<feature type="region of interest" description="Disordered" evidence="1">
    <location>
        <begin position="1088"/>
        <end position="1175"/>
    </location>
</feature>
<proteinExistence type="predicted"/>
<dbReference type="PANTHER" id="PTHR48125:SF12">
    <property type="entry name" value="AT HOOK TRANSCRIPTION FACTOR FAMILY-RELATED"/>
    <property type="match status" value="1"/>
</dbReference>
<feature type="region of interest" description="Disordered" evidence="1">
    <location>
        <begin position="585"/>
        <end position="606"/>
    </location>
</feature>
<feature type="region of interest" description="Disordered" evidence="1">
    <location>
        <begin position="1202"/>
        <end position="1224"/>
    </location>
</feature>
<name>A0A1I8BDX4_MELHA</name>
<dbReference type="GO" id="GO:0006351">
    <property type="term" value="P:DNA-templated transcription"/>
    <property type="evidence" value="ECO:0007669"/>
    <property type="project" value="InterPro"/>
</dbReference>
<dbReference type="InterPro" id="IPR036575">
    <property type="entry name" value="TFIIS_cen_dom_sf"/>
</dbReference>
<feature type="region of interest" description="Disordered" evidence="1">
    <location>
        <begin position="1593"/>
        <end position="1612"/>
    </location>
</feature>
<feature type="compositionally biased region" description="Low complexity" evidence="1">
    <location>
        <begin position="1273"/>
        <end position="1282"/>
    </location>
</feature>
<feature type="compositionally biased region" description="Low complexity" evidence="1">
    <location>
        <begin position="1088"/>
        <end position="1105"/>
    </location>
</feature>
<feature type="compositionally biased region" description="Pro residues" evidence="1">
    <location>
        <begin position="1326"/>
        <end position="1335"/>
    </location>
</feature>
<reference evidence="3" key="1">
    <citation type="submission" date="2016-11" db="UniProtKB">
        <authorList>
            <consortium name="WormBaseParasite"/>
        </authorList>
    </citation>
    <scope>IDENTIFICATION</scope>
</reference>
<dbReference type="WBParaSite" id="MhA1_Contig2030.frz3.gene1">
    <property type="protein sequence ID" value="MhA1_Contig2030.frz3.gene1"/>
    <property type="gene ID" value="MhA1_Contig2030.frz3.gene1"/>
</dbReference>
<sequence length="1732" mass="195491">MEEQETLPIDFESNTNLQETLVVADESSTSQQINNLEEINETSVEQDKTQISDSILDQPIQQNEEEIATTSTNVVACPPLQTLASGLALARIADFFAQEDERVLRCHGFKPIFIPCERLETVLQRDRKDFKLRQMREEREKRMAKNEEKRRRNRETYGNGGDSDSDGNDEREKKRRKKEKHSSDNKRKRSPTNNYSASVRDEAKSPQKRNFAPVVQCCVCELIVSKERFGGRDTLFCSQECISKKAEDARKCVKEGERILVIDHKGAMMNHSNLNPTIETLEEFLLTNPSYQPVLASEQIEEANQRLHDPIYQKKVESMRVDVRKAIETALQKRSKAANMNFSLKRYKDLGTEIERSLFSVHQDVNLRYRKWFKSFITVINDEKNGFFRDVLRDKVSVKKLVTLSIEQMNVPIAQKELNNLISTAPADVPSTSSNFVVAIADSTSISEMPEENVIDESFTSSIMPTPIRKKIVPTTSRHSMVKKTPLSNVQAKSAIDDILGDMNKDTTHLHQSHLYDANCGICKQMNLKKFAEKERKERLEAKLEQKRKAEEAKSGKLSFPNLDPSIQAAMLEASAAETASNELDFLKQKRSRQRETLERSVTSTPTNNILLGGDVILGRCDDPIDQERRLRDPLGLESVDVLPPEQILENNQEDDNMSFGGNDDGNDAFGDDFNDYESEMPMQVGPEVSDATVDFRSTQNDHQSQNEKPKENEVASRIIPSFEQRNNRELNENNENWTMRRPSGPRTPNINVPMRCGEEQEFNRGQKFNNQVWNGKFVWNSFISFDCTLTAISNRGAFKAGRELPSALQVMGRSEASGVWHYIGRLTDSWDKQVILLMVEYPEGILLPLDGPGLPEWSMHRGTMIIMLVRRMDREDKLWRKRQDENWRQRTLQPLSTDRFDSATVPTELQRQTISQNSQMDWTQQQMPNSSSVSTADNFSNLRTPNISNMPNWRKPTLSDNSLIAQPPVWPPPEDTCIASTSQSLETARIHQINSPHQINSRRNSVSSQSNNILTENCEEIQLPIITTVEQLLKEIRDRSDPKHIIVLVGNFLQAHTDLTTEDKMSISLAVRQRTILEQNKANNNKNIELNETTMESNNNTNENTIREETTNVVEERVEKSNTQEKETEKEGEQEETTTLEQPNNEEPRPVPPPHKQRTNPVSSTIPVPSLTPVPNMFLEKVSDQPLTYKLVTKNTVLPSSEEMRQMSREREEPRTMPSHNQQYPKLIPLSLPMDQLKKAYNLPSNVCLVAKKTVKPSVVQRQRNDNDESTDTSTSSTPKSKASDLCDDNRESNVDESRPPPPPSEPPPPPPPPPPPALSDSSSPQPPPPPPAPITTTTTSVNVNDNTLLSMTAFFQPPPPPSIPPIQMVTPNMAGSSCLLPPPPPPPSLDLQHSLLVNSNILGGNNANDDSIFSEDIELDNFDSITALHSQKRQQQQQKMKAQPIKSQRIVPPSPSIIHQPQQPSPPIPPTFLSHTPRFVSPLPQQIRHFEGGQVNKLRLPLPRFNQPQQQSFLSPSVDMQNRIPVRLQTMRRPTRLPPPSPQISTHPAATSANCIPLGNRFRSPLMPQTPSGPSTSGLSPMPMSRFPGAQPLNSFRQNAPSPHSTQMPAPLHSTVLQALNIPSTTTTITPLNKLPSSSGNNTPQPLRSVVIDSNNKNSTPAINEHRNPQNLLQIEPKDDIPPQQQTPTTSQKNLEIEEGEIDYLTEELEIPADFGLPTSFFSNKQRWED</sequence>
<dbReference type="Proteomes" id="UP000095281">
    <property type="component" value="Unplaced"/>
</dbReference>
<organism evidence="2 3">
    <name type="scientific">Meloidogyne hapla</name>
    <name type="common">Root-knot nematode worm</name>
    <dbReference type="NCBI Taxonomy" id="6305"/>
    <lineage>
        <taxon>Eukaryota</taxon>
        <taxon>Metazoa</taxon>
        <taxon>Ecdysozoa</taxon>
        <taxon>Nematoda</taxon>
        <taxon>Chromadorea</taxon>
        <taxon>Rhabditida</taxon>
        <taxon>Tylenchina</taxon>
        <taxon>Tylenchomorpha</taxon>
        <taxon>Tylenchoidea</taxon>
        <taxon>Meloidogynidae</taxon>
        <taxon>Meloidogyninae</taxon>
        <taxon>Meloidogyne</taxon>
    </lineage>
</organism>
<feature type="region of interest" description="Disordered" evidence="1">
    <location>
        <begin position="1630"/>
        <end position="1699"/>
    </location>
</feature>
<feature type="compositionally biased region" description="Basic and acidic residues" evidence="1">
    <location>
        <begin position="134"/>
        <end position="150"/>
    </location>
</feature>
<dbReference type="PANTHER" id="PTHR48125">
    <property type="entry name" value="LP07818P1"/>
    <property type="match status" value="1"/>
</dbReference>
<dbReference type="Gene3D" id="1.10.472.30">
    <property type="entry name" value="Transcription elongation factor S-II, central domain"/>
    <property type="match status" value="1"/>
</dbReference>
<evidence type="ECO:0000256" key="1">
    <source>
        <dbReference type="SAM" id="MobiDB-lite"/>
    </source>
</evidence>
<feature type="region of interest" description="Disordered" evidence="1">
    <location>
        <begin position="1260"/>
        <end position="1341"/>
    </location>
</feature>